<dbReference type="InterPro" id="IPR004020">
    <property type="entry name" value="DAPIN"/>
</dbReference>
<evidence type="ECO:0000256" key="8">
    <source>
        <dbReference type="SAM" id="MobiDB-lite"/>
    </source>
</evidence>
<keyword evidence="7" id="KW-0067">ATP-binding</keyword>
<dbReference type="GO" id="GO:0032692">
    <property type="term" value="P:negative regulation of interleukin-1 production"/>
    <property type="evidence" value="ECO:0007669"/>
    <property type="project" value="Ensembl"/>
</dbReference>
<dbReference type="OMA" id="TTAVYMF"/>
<keyword evidence="5" id="KW-0677">Repeat</keyword>
<dbReference type="SUPFAM" id="SSF47986">
    <property type="entry name" value="DEATH domain"/>
    <property type="match status" value="1"/>
</dbReference>
<dbReference type="InterPro" id="IPR041267">
    <property type="entry name" value="NLRP_HD2"/>
</dbReference>
<evidence type="ECO:0000256" key="2">
    <source>
        <dbReference type="ARBA" id="ARBA00008665"/>
    </source>
</evidence>
<dbReference type="Gene3D" id="1.10.533.10">
    <property type="entry name" value="Death Domain, Fas"/>
    <property type="match status" value="1"/>
</dbReference>
<dbReference type="Pfam" id="PF17779">
    <property type="entry name" value="WHD_NOD2"/>
    <property type="match status" value="1"/>
</dbReference>
<keyword evidence="4" id="KW-0433">Leucine-rich repeat</keyword>
<dbReference type="PANTHER" id="PTHR45690">
    <property type="entry name" value="NACHT, LRR AND PYD DOMAINS-CONTAINING PROTEIN 12"/>
    <property type="match status" value="1"/>
</dbReference>
<organism evidence="11 12">
    <name type="scientific">Vombatus ursinus</name>
    <name type="common">Common wombat</name>
    <dbReference type="NCBI Taxonomy" id="29139"/>
    <lineage>
        <taxon>Eukaryota</taxon>
        <taxon>Metazoa</taxon>
        <taxon>Chordata</taxon>
        <taxon>Craniata</taxon>
        <taxon>Vertebrata</taxon>
        <taxon>Euteleostomi</taxon>
        <taxon>Mammalia</taxon>
        <taxon>Metatheria</taxon>
        <taxon>Diprotodontia</taxon>
        <taxon>Vombatidae</taxon>
        <taxon>Vombatus</taxon>
    </lineage>
</organism>
<reference evidence="12" key="1">
    <citation type="submission" date="2018-12" db="EMBL/GenBank/DDBJ databases">
        <authorList>
            <person name="Yazar S."/>
        </authorList>
    </citation>
    <scope>NUCLEOTIDE SEQUENCE [LARGE SCALE GENOMIC DNA]</scope>
</reference>
<dbReference type="SUPFAM" id="SSF52047">
    <property type="entry name" value="RNI-like"/>
    <property type="match status" value="1"/>
</dbReference>
<feature type="region of interest" description="Disordered" evidence="8">
    <location>
        <begin position="677"/>
        <end position="700"/>
    </location>
</feature>
<dbReference type="SMART" id="SM01289">
    <property type="entry name" value="PYRIN"/>
    <property type="match status" value="1"/>
</dbReference>
<dbReference type="InterPro" id="IPR007111">
    <property type="entry name" value="NACHT_NTPase"/>
</dbReference>
<dbReference type="PANTHER" id="PTHR45690:SF11">
    <property type="entry name" value="NACHT, LRR AND PYD DOMAINS-CONTAINING PROTEIN 12"/>
    <property type="match status" value="1"/>
</dbReference>
<dbReference type="SUPFAM" id="SSF52540">
    <property type="entry name" value="P-loop containing nucleoside triphosphate hydrolases"/>
    <property type="match status" value="1"/>
</dbReference>
<dbReference type="Pfam" id="PF17776">
    <property type="entry name" value="NLRC4_HD2"/>
    <property type="match status" value="1"/>
</dbReference>
<dbReference type="STRING" id="29139.ENSVURP00010003887"/>
<evidence type="ECO:0000259" key="10">
    <source>
        <dbReference type="PROSITE" id="PS50837"/>
    </source>
</evidence>
<dbReference type="Ensembl" id="ENSVURT00010004405.1">
    <property type="protein sequence ID" value="ENSVURP00010003887.1"/>
    <property type="gene ID" value="ENSVURG00010003116.1"/>
</dbReference>
<keyword evidence="3" id="KW-0963">Cytoplasm</keyword>
<dbReference type="CDD" id="cd08320">
    <property type="entry name" value="Pyrin_NALPs"/>
    <property type="match status" value="1"/>
</dbReference>
<reference evidence="11" key="3">
    <citation type="submission" date="2025-09" db="UniProtKB">
        <authorList>
            <consortium name="Ensembl"/>
        </authorList>
    </citation>
    <scope>IDENTIFICATION</scope>
</reference>
<evidence type="ECO:0000256" key="5">
    <source>
        <dbReference type="ARBA" id="ARBA00022737"/>
    </source>
</evidence>
<dbReference type="InterPro" id="IPR050637">
    <property type="entry name" value="NLRP_innate_immun_reg"/>
</dbReference>
<dbReference type="InterPro" id="IPR011029">
    <property type="entry name" value="DEATH-like_dom_sf"/>
</dbReference>
<reference evidence="11" key="2">
    <citation type="submission" date="2025-08" db="UniProtKB">
        <authorList>
            <consortium name="Ensembl"/>
        </authorList>
    </citation>
    <scope>IDENTIFICATION</scope>
</reference>
<comment type="subcellular location">
    <subcellularLocation>
        <location evidence="1">Cytoplasm</location>
    </subcellularLocation>
</comment>
<dbReference type="GO" id="GO:1901223">
    <property type="term" value="P:negative regulation of non-canonical NF-kappaB signal transduction"/>
    <property type="evidence" value="ECO:0007669"/>
    <property type="project" value="Ensembl"/>
</dbReference>
<feature type="domain" description="Pyrin" evidence="9">
    <location>
        <begin position="3"/>
        <end position="84"/>
    </location>
</feature>
<dbReference type="SMART" id="SM01288">
    <property type="entry name" value="FISNA"/>
    <property type="match status" value="1"/>
</dbReference>
<dbReference type="Gene3D" id="3.80.10.10">
    <property type="entry name" value="Ribonuclease Inhibitor"/>
    <property type="match status" value="2"/>
</dbReference>
<dbReference type="CDD" id="cd00116">
    <property type="entry name" value="LRR_RI"/>
    <property type="match status" value="1"/>
</dbReference>
<sequence>MGMADTILCCLAAYLEELETVELTKFKMYLGLEAEREGEGRVPWGRMEKAGPLDMAQILVAHCGPAEAWALALRVFNRINRKDLWKRGCHEALVKDVLHSLEVTAWDSCGRESGCLAKAFPGATKKDPQETYREHIRRKYRFIEDRNARLGELVNLSQRYTRLLLVKEHATLTRAQHELLATGRQHALCLDQRASPIQIETLFEPDEERPDAPHTVVLQGAAGIGKSILAQKVMLDWADGRLYSGRFDYLFYVNCREMNQVRERSLEDLISVCWPDRNVPISEIIRVPERLLFIIDGFDELRASFHDHRDCGCIQRAERKPVEALLSCLLRRKLIPELSLLITTRPSTLETLHHLLEHPRHVEILGFSEAQREEYFHKFFRHEEQARQGFSLVRDNEPLFTMCFVPMMCWIVCTCLEQQLEAGWPFPQTSKTTTAVYTFYLLSLLQPKQGRPRAQPPPNLRGLCSLAAAGLWGQRILFEEEDLHRHGLEADDVSAFLNMNVFHKDIQCERYYSFIHLSFQEFFAAMFYVLEGERGASPPDVQKFLDHYAKSERSSLALAVRFLFGLLNEERRSSLEKHLGWKTRQRAKQDLLRWIQAKAQSEGSTLQRGALEIFECLYEIQEEDFIQRALDHFQVVVVSDMATKMEHVVSSFCVSCCRSALVVHLCSTMFSADSEEDTESEDRRVSVSEGLEQPQNQPPKLPERNFLPEAYCQHLAAALSANRNLVELVLYRNALGNRGAKLLCQGLRHPNCHLQNLRLKQCRISSAACQDIALALRTNRNLTRLDLSRNTLGATGVMLLCEALQQPTCHLQMLQLRRCQLDGAACQELSKVLSTSQHLTELDLTGNALGDLGLQHLCPGLSHPACKLQTLWLKICHLTPSACQNLSSVLSTNQNLTELDLSLNDLGDLGVKSLCEGLCHSKSQLQTLRLGICRLTFVSCEALSTTLQSSVHLKALDVSFNDLEDKGVHLLCEGLQHSNCKLHKLWLDSCCLSGAACRDLASALGANQTLRELYLTNNALGDLGVQLLCERLSQPSCRLRTLWLFGMALSEGTQRALAALRGSKPHVDIGS</sequence>
<dbReference type="PROSITE" id="PS50824">
    <property type="entry name" value="DAPIN"/>
    <property type="match status" value="1"/>
</dbReference>
<evidence type="ECO:0000313" key="12">
    <source>
        <dbReference type="Proteomes" id="UP000314987"/>
    </source>
</evidence>
<dbReference type="GO" id="GO:1901224">
    <property type="term" value="P:positive regulation of non-canonical NF-kappaB signal transduction"/>
    <property type="evidence" value="ECO:0007669"/>
    <property type="project" value="Ensembl"/>
</dbReference>
<dbReference type="SMART" id="SM00368">
    <property type="entry name" value="LRR_RI"/>
    <property type="match status" value="11"/>
</dbReference>
<dbReference type="InterPro" id="IPR041075">
    <property type="entry name" value="NOD1/2_WH"/>
</dbReference>
<dbReference type="Gene3D" id="3.40.50.300">
    <property type="entry name" value="P-loop containing nucleotide triphosphate hydrolases"/>
    <property type="match status" value="1"/>
</dbReference>
<evidence type="ECO:0000256" key="6">
    <source>
        <dbReference type="ARBA" id="ARBA00022741"/>
    </source>
</evidence>
<dbReference type="Pfam" id="PF02758">
    <property type="entry name" value="PYRIN"/>
    <property type="match status" value="1"/>
</dbReference>
<dbReference type="PROSITE" id="PS51450">
    <property type="entry name" value="LRR"/>
    <property type="match status" value="1"/>
</dbReference>
<dbReference type="GO" id="GO:0045751">
    <property type="term" value="P:negative regulation of Toll signaling pathway"/>
    <property type="evidence" value="ECO:0007669"/>
    <property type="project" value="Ensembl"/>
</dbReference>
<dbReference type="PROSITE" id="PS50837">
    <property type="entry name" value="NACHT"/>
    <property type="match status" value="1"/>
</dbReference>
<dbReference type="InterPro" id="IPR027417">
    <property type="entry name" value="P-loop_NTPase"/>
</dbReference>
<feature type="domain" description="NACHT" evidence="10">
    <location>
        <begin position="214"/>
        <end position="413"/>
    </location>
</feature>
<dbReference type="InterPro" id="IPR001611">
    <property type="entry name" value="Leu-rich_rpt"/>
</dbReference>
<keyword evidence="12" id="KW-1185">Reference proteome</keyword>
<evidence type="ECO:0000313" key="11">
    <source>
        <dbReference type="Ensembl" id="ENSVURP00010003887.1"/>
    </source>
</evidence>
<gene>
    <name evidence="11" type="primary">NLRP12</name>
</gene>
<evidence type="ECO:0000256" key="7">
    <source>
        <dbReference type="ARBA" id="ARBA00022840"/>
    </source>
</evidence>
<dbReference type="GeneTree" id="ENSGT00940000160873"/>
<proteinExistence type="inferred from homology"/>
<dbReference type="InterPro" id="IPR032675">
    <property type="entry name" value="LRR_dom_sf"/>
</dbReference>
<comment type="similarity">
    <text evidence="2">Belongs to the NLRP family.</text>
</comment>
<dbReference type="Pfam" id="PF05729">
    <property type="entry name" value="NACHT"/>
    <property type="match status" value="1"/>
</dbReference>
<protein>
    <submittedName>
        <fullName evidence="11">NLR family pyrin domain containing 12</fullName>
    </submittedName>
</protein>
<dbReference type="Pfam" id="PF14484">
    <property type="entry name" value="FISNA"/>
    <property type="match status" value="1"/>
</dbReference>
<evidence type="ECO:0000259" key="9">
    <source>
        <dbReference type="PROSITE" id="PS50824"/>
    </source>
</evidence>
<evidence type="ECO:0000256" key="1">
    <source>
        <dbReference type="ARBA" id="ARBA00004496"/>
    </source>
</evidence>
<dbReference type="GO" id="GO:0050728">
    <property type="term" value="P:negative regulation of inflammatory response"/>
    <property type="evidence" value="ECO:0007669"/>
    <property type="project" value="Ensembl"/>
</dbReference>
<dbReference type="GO" id="GO:0045345">
    <property type="term" value="P:positive regulation of MHC class I biosynthetic process"/>
    <property type="evidence" value="ECO:0007669"/>
    <property type="project" value="Ensembl"/>
</dbReference>
<name>A0A4X2K3W7_VOMUR</name>
<dbReference type="GO" id="GO:0005524">
    <property type="term" value="F:ATP binding"/>
    <property type="evidence" value="ECO:0007669"/>
    <property type="project" value="UniProtKB-KW"/>
</dbReference>
<evidence type="ECO:0000256" key="4">
    <source>
        <dbReference type="ARBA" id="ARBA00022614"/>
    </source>
</evidence>
<dbReference type="GO" id="GO:0032715">
    <property type="term" value="P:negative regulation of interleukin-6 production"/>
    <property type="evidence" value="ECO:0007669"/>
    <property type="project" value="Ensembl"/>
</dbReference>
<dbReference type="InterPro" id="IPR029495">
    <property type="entry name" value="NACHT-assoc"/>
</dbReference>
<dbReference type="Proteomes" id="UP000314987">
    <property type="component" value="Unassembled WGS sequence"/>
</dbReference>
<dbReference type="GO" id="GO:0005737">
    <property type="term" value="C:cytoplasm"/>
    <property type="evidence" value="ECO:0007669"/>
    <property type="project" value="UniProtKB-SubCell"/>
</dbReference>
<dbReference type="Pfam" id="PF13516">
    <property type="entry name" value="LRR_6"/>
    <property type="match status" value="6"/>
</dbReference>
<evidence type="ECO:0000256" key="3">
    <source>
        <dbReference type="ARBA" id="ARBA00022490"/>
    </source>
</evidence>
<keyword evidence="6" id="KW-0547">Nucleotide-binding</keyword>
<dbReference type="AlphaFoldDB" id="A0A4X2K3W7"/>
<accession>A0A4X2K3W7</accession>
<dbReference type="GO" id="GO:0043124">
    <property type="term" value="P:negative regulation of canonical NF-kappaB signal transduction"/>
    <property type="evidence" value="ECO:0007669"/>
    <property type="project" value="Ensembl"/>
</dbReference>